<name>A0A4R5PEQ3_9MYCO</name>
<dbReference type="RefSeq" id="WP_078334896.1">
    <property type="nucleotide sequence ID" value="NZ_MAFQ01000008.1"/>
</dbReference>
<feature type="compositionally biased region" description="Gly residues" evidence="1">
    <location>
        <begin position="337"/>
        <end position="348"/>
    </location>
</feature>
<dbReference type="Proteomes" id="UP000295627">
    <property type="component" value="Unassembled WGS sequence"/>
</dbReference>
<dbReference type="AlphaFoldDB" id="A0A4R5PEQ3"/>
<evidence type="ECO:0000313" key="3">
    <source>
        <dbReference type="Proteomes" id="UP000295627"/>
    </source>
</evidence>
<sequence>MSPFTPAAPSLSDISSRFQDLASALTQPTPGRGATVDAVDERNAARTITANRLADWAYTAASTSRDQSDIDSGLERAPSPATISALAQVCHSTAGNDPAALLAYQEAGAERMAAKKAHAASTSATTWPEAVTPAPMPSTCGVDDRPIGDGFGGEGVEDPTQSEADTPVTMTDPAEGSPTVMSTGDSPAASASTPTVSDTAAGTSLSADSLSADSGARTGTLFSAPATSAPSTAAGQPSPTVTGPTGGATAQLGQPQNGVRQGVTGRRPAQTRKEDSREPTRDTTFDAAVAPIAGAITGTASASGSSAGLPSTPSTSTSGAPTAPTAPSTPNAAAPSGGQGTGPMGGGPMARAMGSGSTVAPTSSSPSPTIVAAEIDPSLDPLKADPDDLDWTPPTIPTEEKKS</sequence>
<dbReference type="EMBL" id="RXLR01000010">
    <property type="protein sequence ID" value="TDH23878.1"/>
    <property type="molecule type" value="Genomic_DNA"/>
</dbReference>
<organism evidence="2 3">
    <name type="scientific">Mycobacteroides franklinii</name>
    <dbReference type="NCBI Taxonomy" id="948102"/>
    <lineage>
        <taxon>Bacteria</taxon>
        <taxon>Bacillati</taxon>
        <taxon>Actinomycetota</taxon>
        <taxon>Actinomycetes</taxon>
        <taxon>Mycobacteriales</taxon>
        <taxon>Mycobacteriaceae</taxon>
        <taxon>Mycobacteroides</taxon>
    </lineage>
</organism>
<accession>A0A4R5PEQ3</accession>
<evidence type="ECO:0000256" key="1">
    <source>
        <dbReference type="SAM" id="MobiDB-lite"/>
    </source>
</evidence>
<protein>
    <submittedName>
        <fullName evidence="2">Uncharacterized protein</fullName>
    </submittedName>
</protein>
<feature type="compositionally biased region" description="Basic and acidic residues" evidence="1">
    <location>
        <begin position="271"/>
        <end position="284"/>
    </location>
</feature>
<feature type="compositionally biased region" description="Low complexity" evidence="1">
    <location>
        <begin position="223"/>
        <end position="249"/>
    </location>
</feature>
<proteinExistence type="predicted"/>
<feature type="compositionally biased region" description="Low complexity" evidence="1">
    <location>
        <begin position="287"/>
        <end position="336"/>
    </location>
</feature>
<feature type="compositionally biased region" description="Low complexity" evidence="1">
    <location>
        <begin position="349"/>
        <end position="381"/>
    </location>
</feature>
<evidence type="ECO:0000313" key="2">
    <source>
        <dbReference type="EMBL" id="TDH23878.1"/>
    </source>
</evidence>
<comment type="caution">
    <text evidence="2">The sequence shown here is derived from an EMBL/GenBank/DDBJ whole genome shotgun (WGS) entry which is preliminary data.</text>
</comment>
<feature type="compositionally biased region" description="Low complexity" evidence="1">
    <location>
        <begin position="182"/>
        <end position="216"/>
    </location>
</feature>
<reference evidence="2 3" key="1">
    <citation type="journal article" date="2019" name="Sci. Rep.">
        <title>Extended insight into the Mycobacterium chelonae-abscessus complex through whole genome sequencing of Mycobacterium salmoniphilum outbreak and Mycobacterium salmoniphilum-like strains.</title>
        <authorList>
            <person name="Behra P.R.K."/>
            <person name="Das S."/>
            <person name="Pettersson B.M.F."/>
            <person name="Shirreff L."/>
            <person name="DuCote T."/>
            <person name="Jacobsson K.G."/>
            <person name="Ennis D.G."/>
            <person name="Kirsebom L.A."/>
        </authorList>
    </citation>
    <scope>NUCLEOTIDE SEQUENCE [LARGE SCALE GENOMIC DNA]</scope>
    <source>
        <strain evidence="2 3">DSM 45524</strain>
    </source>
</reference>
<gene>
    <name evidence="2" type="ORF">EJ571_06470</name>
</gene>
<feature type="region of interest" description="Disordered" evidence="1">
    <location>
        <begin position="120"/>
        <end position="403"/>
    </location>
</feature>